<keyword evidence="5" id="KW-0503">Monooxygenase</keyword>
<dbReference type="GO" id="GO:0006805">
    <property type="term" value="P:xenobiotic metabolic process"/>
    <property type="evidence" value="ECO:0007669"/>
    <property type="project" value="TreeGrafter"/>
</dbReference>
<evidence type="ECO:0000256" key="3">
    <source>
        <dbReference type="ARBA" id="ARBA00023004"/>
    </source>
</evidence>
<keyword evidence="3 4" id="KW-0408">Iron</keyword>
<dbReference type="Proteomes" id="UP000762676">
    <property type="component" value="Unassembled WGS sequence"/>
</dbReference>
<evidence type="ECO:0000256" key="4">
    <source>
        <dbReference type="PIRSR" id="PIRSR602401-1"/>
    </source>
</evidence>
<dbReference type="SUPFAM" id="SSF48264">
    <property type="entry name" value="Cytochrome P450"/>
    <property type="match status" value="1"/>
</dbReference>
<keyword evidence="7" id="KW-1185">Reference proteome</keyword>
<evidence type="ECO:0000313" key="7">
    <source>
        <dbReference type="Proteomes" id="UP000762676"/>
    </source>
</evidence>
<dbReference type="GO" id="GO:0016712">
    <property type="term" value="F:oxidoreductase activity, acting on paired donors, with incorporation or reduction of molecular oxygen, reduced flavin or flavoprotein as one donor, and incorporation of one atom of oxygen"/>
    <property type="evidence" value="ECO:0007669"/>
    <property type="project" value="TreeGrafter"/>
</dbReference>
<keyword evidence="2 4" id="KW-0479">Metal-binding</keyword>
<accession>A0AAV4G5D7</accession>
<dbReference type="GO" id="GO:0005506">
    <property type="term" value="F:iron ion binding"/>
    <property type="evidence" value="ECO:0007669"/>
    <property type="project" value="InterPro"/>
</dbReference>
<feature type="non-terminal residue" evidence="6">
    <location>
        <position position="1"/>
    </location>
</feature>
<comment type="similarity">
    <text evidence="1 5">Belongs to the cytochrome P450 family.</text>
</comment>
<evidence type="ECO:0000256" key="2">
    <source>
        <dbReference type="ARBA" id="ARBA00022723"/>
    </source>
</evidence>
<dbReference type="AlphaFoldDB" id="A0AAV4G5D7"/>
<dbReference type="GO" id="GO:0006082">
    <property type="term" value="P:organic acid metabolic process"/>
    <property type="evidence" value="ECO:0007669"/>
    <property type="project" value="TreeGrafter"/>
</dbReference>
<dbReference type="InterPro" id="IPR017972">
    <property type="entry name" value="Cyt_P450_CS"/>
</dbReference>
<dbReference type="PRINTS" id="PR00463">
    <property type="entry name" value="EP450I"/>
</dbReference>
<reference evidence="6 7" key="1">
    <citation type="journal article" date="2021" name="Elife">
        <title>Chloroplast acquisition without the gene transfer in kleptoplastic sea slugs, Plakobranchus ocellatus.</title>
        <authorList>
            <person name="Maeda T."/>
            <person name="Takahashi S."/>
            <person name="Yoshida T."/>
            <person name="Shimamura S."/>
            <person name="Takaki Y."/>
            <person name="Nagai Y."/>
            <person name="Toyoda A."/>
            <person name="Suzuki Y."/>
            <person name="Arimoto A."/>
            <person name="Ishii H."/>
            <person name="Satoh N."/>
            <person name="Nishiyama T."/>
            <person name="Hasebe M."/>
            <person name="Maruyama T."/>
            <person name="Minagawa J."/>
            <person name="Obokata J."/>
            <person name="Shigenobu S."/>
        </authorList>
    </citation>
    <scope>NUCLEOTIDE SEQUENCE [LARGE SCALE GENOMIC DNA]</scope>
</reference>
<dbReference type="Gene3D" id="1.10.630.10">
    <property type="entry name" value="Cytochrome P450"/>
    <property type="match status" value="1"/>
</dbReference>
<dbReference type="GO" id="GO:0005737">
    <property type="term" value="C:cytoplasm"/>
    <property type="evidence" value="ECO:0007669"/>
    <property type="project" value="TreeGrafter"/>
</dbReference>
<dbReference type="PROSITE" id="PS00086">
    <property type="entry name" value="CYTOCHROME_P450"/>
    <property type="match status" value="1"/>
</dbReference>
<dbReference type="Pfam" id="PF00067">
    <property type="entry name" value="p450"/>
    <property type="match status" value="1"/>
</dbReference>
<evidence type="ECO:0000313" key="6">
    <source>
        <dbReference type="EMBL" id="GFR80902.1"/>
    </source>
</evidence>
<dbReference type="PANTHER" id="PTHR24300:SF403">
    <property type="entry name" value="CYTOCHROME P450 306A1"/>
    <property type="match status" value="1"/>
</dbReference>
<dbReference type="EMBL" id="BMAT01001162">
    <property type="protein sequence ID" value="GFR80902.1"/>
    <property type="molecule type" value="Genomic_DNA"/>
</dbReference>
<dbReference type="InterPro" id="IPR050182">
    <property type="entry name" value="Cytochrome_P450_fam2"/>
</dbReference>
<feature type="binding site" description="axial binding residue" evidence="4">
    <location>
        <position position="233"/>
    </location>
    <ligand>
        <name>heme</name>
        <dbReference type="ChEBI" id="CHEBI:30413"/>
    </ligand>
    <ligandPart>
        <name>Fe</name>
        <dbReference type="ChEBI" id="CHEBI:18248"/>
    </ligandPart>
</feature>
<dbReference type="GO" id="GO:0020037">
    <property type="term" value="F:heme binding"/>
    <property type="evidence" value="ECO:0007669"/>
    <property type="project" value="InterPro"/>
</dbReference>
<evidence type="ECO:0000256" key="1">
    <source>
        <dbReference type="ARBA" id="ARBA00010617"/>
    </source>
</evidence>
<comment type="caution">
    <text evidence="6">The sequence shown here is derived from an EMBL/GenBank/DDBJ whole genome shotgun (WGS) entry which is preliminary data.</text>
</comment>
<dbReference type="InterPro" id="IPR001128">
    <property type="entry name" value="Cyt_P450"/>
</dbReference>
<dbReference type="PANTHER" id="PTHR24300">
    <property type="entry name" value="CYTOCHROME P450 508A4-RELATED"/>
    <property type="match status" value="1"/>
</dbReference>
<dbReference type="InterPro" id="IPR036396">
    <property type="entry name" value="Cyt_P450_sf"/>
</dbReference>
<dbReference type="PRINTS" id="PR00385">
    <property type="entry name" value="P450"/>
</dbReference>
<dbReference type="GO" id="GO:0008395">
    <property type="term" value="F:steroid hydroxylase activity"/>
    <property type="evidence" value="ECO:0007669"/>
    <property type="project" value="TreeGrafter"/>
</dbReference>
<sequence>IEGTTAGALHLWFPSVKYIPGDPFDAKKYQRNDDKFDIFVEDLLHKVEDEDSGGFNRNNIIAHYLRELKDKREKGLPTLLSEVGIGRVICDLMTAGTETTSSTIRWFYIFMIHHPHVQKKVQDELDEKIGCGRNPKITDRPKLVYLNATIMETQRFASIIPFGLFHRCNEDTRIGGYTIPKDTHVMTHLDAVLHSEDIWGDPQNFRPERFIGEQGNLLSPEELAPFSLGRRLCLGEALAKAELFLFLSHILQRYQLAPERPGSPPTFDSIMGISLAPAPHNIMLVRREGHNIDSIDKQILRPDE</sequence>
<dbReference type="InterPro" id="IPR002401">
    <property type="entry name" value="Cyt_P450_E_grp-I"/>
</dbReference>
<gene>
    <name evidence="6" type="ORF">ElyMa_000591600</name>
</gene>
<organism evidence="6 7">
    <name type="scientific">Elysia marginata</name>
    <dbReference type="NCBI Taxonomy" id="1093978"/>
    <lineage>
        <taxon>Eukaryota</taxon>
        <taxon>Metazoa</taxon>
        <taxon>Spiralia</taxon>
        <taxon>Lophotrochozoa</taxon>
        <taxon>Mollusca</taxon>
        <taxon>Gastropoda</taxon>
        <taxon>Heterobranchia</taxon>
        <taxon>Euthyneura</taxon>
        <taxon>Panpulmonata</taxon>
        <taxon>Sacoglossa</taxon>
        <taxon>Placobranchoidea</taxon>
        <taxon>Plakobranchidae</taxon>
        <taxon>Elysia</taxon>
    </lineage>
</organism>
<protein>
    <submittedName>
        <fullName evidence="6">Cytochrome P450 2U1</fullName>
    </submittedName>
</protein>
<keyword evidence="4 5" id="KW-0349">Heme</keyword>
<evidence type="ECO:0000256" key="5">
    <source>
        <dbReference type="RuleBase" id="RU000461"/>
    </source>
</evidence>
<keyword evidence="5" id="KW-0560">Oxidoreductase</keyword>
<proteinExistence type="inferred from homology"/>
<comment type="cofactor">
    <cofactor evidence="4">
        <name>heme</name>
        <dbReference type="ChEBI" id="CHEBI:30413"/>
    </cofactor>
</comment>
<name>A0AAV4G5D7_9GAST</name>